<dbReference type="EMBL" id="JADFFM010000002">
    <property type="protein sequence ID" value="MBE9668216.1"/>
    <property type="molecule type" value="Genomic_DNA"/>
</dbReference>
<evidence type="ECO:0000313" key="2">
    <source>
        <dbReference type="Proteomes" id="UP000632774"/>
    </source>
</evidence>
<sequence length="251" mass="29108">MAKNKVEYPHLPKSPVSTAVLEVRYVMPEKLDIANFTTINPSFSEGYPTQQTTKSRDFKIEELKTGKPHAVFSEEKVQEHIYISLDKKQNFKVTKENFNYNWNGSYPGWEVFIAEVRRVWDIYFEKILFDKIAITGVSIRFINKIVVDFPISTPADVFNVSINIAEGVKMPEVENYLVRYTISYDNQSKAIVTQALESNDSKIFPFIFDIDVILNQNIALDGIWENFDILRSLKNEIFFSSVKDSVLEMYK</sequence>
<gene>
    <name evidence="1" type="ORF">IRJ18_17735</name>
</gene>
<dbReference type="InterPro" id="IPR026349">
    <property type="entry name" value="CHP04255"/>
</dbReference>
<reference evidence="1 2" key="1">
    <citation type="submission" date="2020-10" db="EMBL/GenBank/DDBJ databases">
        <title>Mucilaginibacter mali sp. nov., isolated from rhizosphere soil of apple orchard.</title>
        <authorList>
            <person name="Lee J.-S."/>
            <person name="Kim H.S."/>
            <person name="Kim J.-S."/>
        </authorList>
    </citation>
    <scope>NUCLEOTIDE SEQUENCE [LARGE SCALE GENOMIC DNA]</scope>
    <source>
        <strain evidence="1 2">KCTC 23157</strain>
    </source>
</reference>
<evidence type="ECO:0000313" key="1">
    <source>
        <dbReference type="EMBL" id="MBE9668216.1"/>
    </source>
</evidence>
<protein>
    <submittedName>
        <fullName evidence="1">TIGR04255 family protein</fullName>
    </submittedName>
</protein>
<comment type="caution">
    <text evidence="1">The sequence shown here is derived from an EMBL/GenBank/DDBJ whole genome shotgun (WGS) entry which is preliminary data.</text>
</comment>
<dbReference type="Proteomes" id="UP000632774">
    <property type="component" value="Unassembled WGS sequence"/>
</dbReference>
<keyword evidence="2" id="KW-1185">Reference proteome</keyword>
<dbReference type="RefSeq" id="WP_194107632.1">
    <property type="nucleotide sequence ID" value="NZ_JADFFM010000002.1"/>
</dbReference>
<organism evidence="1 2">
    <name type="scientific">Mucilaginibacter boryungensis</name>
    <dbReference type="NCBI Taxonomy" id="768480"/>
    <lineage>
        <taxon>Bacteria</taxon>
        <taxon>Pseudomonadati</taxon>
        <taxon>Bacteroidota</taxon>
        <taxon>Sphingobacteriia</taxon>
        <taxon>Sphingobacteriales</taxon>
        <taxon>Sphingobacteriaceae</taxon>
        <taxon>Mucilaginibacter</taxon>
    </lineage>
</organism>
<accession>A0ABR9XLW6</accession>
<dbReference type="NCBIfam" id="TIGR04255">
    <property type="entry name" value="sporadTIGR04255"/>
    <property type="match status" value="1"/>
</dbReference>
<proteinExistence type="predicted"/>
<name>A0ABR9XLW6_9SPHI</name>